<dbReference type="Proteomes" id="UP000233256">
    <property type="component" value="Unassembled WGS sequence"/>
</dbReference>
<name>A0A2N1PJ55_9BACT</name>
<gene>
    <name evidence="1" type="ORF">CVV64_19005</name>
</gene>
<evidence type="ECO:0000313" key="2">
    <source>
        <dbReference type="Proteomes" id="UP000233256"/>
    </source>
</evidence>
<evidence type="ECO:0000313" key="1">
    <source>
        <dbReference type="EMBL" id="PKK88377.1"/>
    </source>
</evidence>
<proteinExistence type="predicted"/>
<organism evidence="1 2">
    <name type="scientific">Candidatus Wallbacteria bacterium HGW-Wallbacteria-1</name>
    <dbReference type="NCBI Taxonomy" id="2013854"/>
    <lineage>
        <taxon>Bacteria</taxon>
        <taxon>Candidatus Walliibacteriota</taxon>
    </lineage>
</organism>
<sequence>MIQNFTTKRLILKTLFVPERNWNPISTFSTVFRFMKKAFTNQVLNLALQGNIPMALELCRNWSFSLNKTESNFRTRFMQRFCNNEKLPRLKTRDEFIKSLYRVYSEYWKASLLQAASETQAEDSLISALNELLIDNNFIPGWMGRKGKNILRSFHL</sequence>
<accession>A0A2N1PJ55</accession>
<reference evidence="1 2" key="1">
    <citation type="journal article" date="2017" name="ISME J.">
        <title>Potential for microbial H2 and metal transformations associated with novel bacteria and archaea in deep terrestrial subsurface sediments.</title>
        <authorList>
            <person name="Hernsdorf A.W."/>
            <person name="Amano Y."/>
            <person name="Miyakawa K."/>
            <person name="Ise K."/>
            <person name="Suzuki Y."/>
            <person name="Anantharaman K."/>
            <person name="Probst A."/>
            <person name="Burstein D."/>
            <person name="Thomas B.C."/>
            <person name="Banfield J.F."/>
        </authorList>
    </citation>
    <scope>NUCLEOTIDE SEQUENCE [LARGE SCALE GENOMIC DNA]</scope>
    <source>
        <strain evidence="1">HGW-Wallbacteria-1</strain>
    </source>
</reference>
<dbReference type="AlphaFoldDB" id="A0A2N1PJ55"/>
<comment type="caution">
    <text evidence="1">The sequence shown here is derived from an EMBL/GenBank/DDBJ whole genome shotgun (WGS) entry which is preliminary data.</text>
</comment>
<protein>
    <submittedName>
        <fullName evidence="1">Uncharacterized protein</fullName>
    </submittedName>
</protein>
<dbReference type="EMBL" id="PGXC01000049">
    <property type="protein sequence ID" value="PKK88377.1"/>
    <property type="molecule type" value="Genomic_DNA"/>
</dbReference>